<keyword evidence="1" id="KW-0479">Metal-binding</keyword>
<dbReference type="AlphaFoldDB" id="A0AAN8G7F8"/>
<evidence type="ECO:0000256" key="2">
    <source>
        <dbReference type="ARBA" id="ARBA00022771"/>
    </source>
</evidence>
<organism evidence="7 8">
    <name type="scientific">Patella caerulea</name>
    <name type="common">Rayed Mediterranean limpet</name>
    <dbReference type="NCBI Taxonomy" id="87958"/>
    <lineage>
        <taxon>Eukaryota</taxon>
        <taxon>Metazoa</taxon>
        <taxon>Spiralia</taxon>
        <taxon>Lophotrochozoa</taxon>
        <taxon>Mollusca</taxon>
        <taxon>Gastropoda</taxon>
        <taxon>Patellogastropoda</taxon>
        <taxon>Patelloidea</taxon>
        <taxon>Patellidae</taxon>
        <taxon>Patella</taxon>
    </lineage>
</organism>
<evidence type="ECO:0000256" key="4">
    <source>
        <dbReference type="PROSITE-ProRule" id="PRU00146"/>
    </source>
</evidence>
<dbReference type="Gene3D" id="3.30.40.10">
    <property type="entry name" value="Zinc/RING finger domain, C3HC4 (zinc finger)"/>
    <property type="match status" value="1"/>
</dbReference>
<proteinExistence type="predicted"/>
<dbReference type="EMBL" id="JAZGQO010000019">
    <property type="protein sequence ID" value="KAK6166978.1"/>
    <property type="molecule type" value="Genomic_DNA"/>
</dbReference>
<evidence type="ECO:0000313" key="8">
    <source>
        <dbReference type="Proteomes" id="UP001347796"/>
    </source>
</evidence>
<dbReference type="InterPro" id="IPR007889">
    <property type="entry name" value="HTH_Psq"/>
</dbReference>
<evidence type="ECO:0000256" key="5">
    <source>
        <dbReference type="SAM" id="Coils"/>
    </source>
</evidence>
<keyword evidence="5" id="KW-0175">Coiled coil</keyword>
<dbReference type="PANTHER" id="PTHR19303">
    <property type="entry name" value="TRANSPOSON"/>
    <property type="match status" value="1"/>
</dbReference>
<accession>A0AAN8G7F8</accession>
<gene>
    <name evidence="7" type="ORF">SNE40_022165</name>
</gene>
<dbReference type="InterPro" id="IPR001965">
    <property type="entry name" value="Znf_PHD"/>
</dbReference>
<evidence type="ECO:0000256" key="1">
    <source>
        <dbReference type="ARBA" id="ARBA00022723"/>
    </source>
</evidence>
<dbReference type="InterPro" id="IPR050863">
    <property type="entry name" value="CenT-Element_Derived"/>
</dbReference>
<keyword evidence="8" id="KW-1185">Reference proteome</keyword>
<protein>
    <recommendedName>
        <fullName evidence="6">PHD-type domain-containing protein</fullName>
    </recommendedName>
</protein>
<dbReference type="Pfam" id="PF03184">
    <property type="entry name" value="DDE_1"/>
    <property type="match status" value="1"/>
</dbReference>
<comment type="caution">
    <text evidence="7">The sequence shown here is derived from an EMBL/GenBank/DDBJ whole genome shotgun (WGS) entry which is preliminary data.</text>
</comment>
<feature type="domain" description="PHD-type" evidence="6">
    <location>
        <begin position="576"/>
        <end position="633"/>
    </location>
</feature>
<feature type="coiled-coil region" evidence="5">
    <location>
        <begin position="520"/>
        <end position="566"/>
    </location>
</feature>
<dbReference type="InterPro" id="IPR009057">
    <property type="entry name" value="Homeodomain-like_sf"/>
</dbReference>
<dbReference type="InterPro" id="IPR013083">
    <property type="entry name" value="Znf_RING/FYVE/PHD"/>
</dbReference>
<dbReference type="InterPro" id="IPR011011">
    <property type="entry name" value="Znf_FYVE_PHD"/>
</dbReference>
<dbReference type="GO" id="GO:0005634">
    <property type="term" value="C:nucleus"/>
    <property type="evidence" value="ECO:0007669"/>
    <property type="project" value="TreeGrafter"/>
</dbReference>
<sequence length="633" mass="72476">MPRKSKNIYMRYDSKTLEDAVASVRNGLSYRKASKKFNIPKTTIIDHVSGRICPNAVPGKPTALPRKIEEEIVKKVLDASEKGFGVTKRQLLLKVARYVKLTNTQTPFNKGIPGNDWWRGFKSRFPEVTLRKPEKLSTSRSRMLNKVVVHKYFEDLGKIISDIDLKEHPGRIWNCDETGMSYEHDPVKVIARKGTKNLPGRTTNNRENITVLGCINAAGACMPPMFIVKGKTNRCLNGFATLDAPNGTIWTYQERAWMNDILGQEWFNNVFLKHCGPDRPQLLILDSHGSHEVTELLVKARANEIYILALPPHTTHHLQPLDKGIFGPLQNTYNRLCTEFMADHPNHIIDKTTWPRIINAAWNKTMTPTNILSSFRSTGISPFNPSILSDKLYMPSEVYNKPYPDTPTNVTESTIDIDNLENINTADPPIVNLSFDSAMSTMMNDFIQNDETVPIATSEQPKELNAQSLLNHIISEDETEIPTTWEETLSNIFNIPSCGQSVPKKNKSKQITCHRLLTSDQVLQNKTDALKEKLRKEKEKDERKEKKILKEQEKEKRNREKQLKSKCKPMSKSFNENECFICLIEYDHDSPDDEPDWIGCDKCFRWMHQDCVPTTHENDFDLDVPFYCHECSP</sequence>
<dbReference type="SUPFAM" id="SSF46689">
    <property type="entry name" value="Homeodomain-like"/>
    <property type="match status" value="1"/>
</dbReference>
<dbReference type="CDD" id="cd15517">
    <property type="entry name" value="PHD_TCF19_like"/>
    <property type="match status" value="1"/>
</dbReference>
<dbReference type="Pfam" id="PF05225">
    <property type="entry name" value="HTH_psq"/>
    <property type="match status" value="1"/>
</dbReference>
<name>A0AAN8G7F8_PATCE</name>
<dbReference type="PROSITE" id="PS50016">
    <property type="entry name" value="ZF_PHD_2"/>
    <property type="match status" value="1"/>
</dbReference>
<evidence type="ECO:0000256" key="3">
    <source>
        <dbReference type="ARBA" id="ARBA00022833"/>
    </source>
</evidence>
<dbReference type="SUPFAM" id="SSF57903">
    <property type="entry name" value="FYVE/PHD zinc finger"/>
    <property type="match status" value="1"/>
</dbReference>
<evidence type="ECO:0000259" key="6">
    <source>
        <dbReference type="PROSITE" id="PS50016"/>
    </source>
</evidence>
<dbReference type="InterPro" id="IPR019787">
    <property type="entry name" value="Znf_PHD-finger"/>
</dbReference>
<dbReference type="Gene3D" id="1.10.10.60">
    <property type="entry name" value="Homeodomain-like"/>
    <property type="match status" value="1"/>
</dbReference>
<keyword evidence="2 4" id="KW-0863">Zinc-finger</keyword>
<keyword evidence="3" id="KW-0862">Zinc</keyword>
<reference evidence="7 8" key="1">
    <citation type="submission" date="2024-01" db="EMBL/GenBank/DDBJ databases">
        <title>The genome of the rayed Mediterranean limpet Patella caerulea (Linnaeus, 1758).</title>
        <authorList>
            <person name="Anh-Thu Weber A."/>
            <person name="Halstead-Nussloch G."/>
        </authorList>
    </citation>
    <scope>NUCLEOTIDE SEQUENCE [LARGE SCALE GENOMIC DNA]</scope>
    <source>
        <strain evidence="7">AATW-2023a</strain>
        <tissue evidence="7">Whole specimen</tissue>
    </source>
</reference>
<evidence type="ECO:0000313" key="7">
    <source>
        <dbReference type="EMBL" id="KAK6166978.1"/>
    </source>
</evidence>
<dbReference type="Proteomes" id="UP001347796">
    <property type="component" value="Unassembled WGS sequence"/>
</dbReference>
<dbReference type="GO" id="GO:0008270">
    <property type="term" value="F:zinc ion binding"/>
    <property type="evidence" value="ECO:0007669"/>
    <property type="project" value="UniProtKB-KW"/>
</dbReference>
<dbReference type="SMART" id="SM00249">
    <property type="entry name" value="PHD"/>
    <property type="match status" value="1"/>
</dbReference>
<dbReference type="GO" id="GO:0003677">
    <property type="term" value="F:DNA binding"/>
    <property type="evidence" value="ECO:0007669"/>
    <property type="project" value="InterPro"/>
</dbReference>
<dbReference type="InterPro" id="IPR004875">
    <property type="entry name" value="DDE_SF_endonuclease_dom"/>
</dbReference>
<dbReference type="PANTHER" id="PTHR19303:SF74">
    <property type="entry name" value="POGO TRANSPOSABLE ELEMENT WITH KRAB DOMAIN"/>
    <property type="match status" value="1"/>
</dbReference>